<keyword evidence="5 7" id="KW-1133">Transmembrane helix</keyword>
<accession>W4QL36</accession>
<evidence type="ECO:0000256" key="3">
    <source>
        <dbReference type="ARBA" id="ARBA00022692"/>
    </source>
</evidence>
<dbReference type="Pfam" id="PF01569">
    <property type="entry name" value="PAP2"/>
    <property type="match status" value="1"/>
</dbReference>
<dbReference type="InterPro" id="IPR036938">
    <property type="entry name" value="PAP2/HPO_sf"/>
</dbReference>
<comment type="caution">
    <text evidence="9">The sequence shown here is derived from an EMBL/GenBank/DDBJ whole genome shotgun (WGS) entry which is preliminary data.</text>
</comment>
<feature type="transmembrane region" description="Helical" evidence="7">
    <location>
        <begin position="29"/>
        <end position="51"/>
    </location>
</feature>
<dbReference type="AlphaFoldDB" id="W4QL36"/>
<dbReference type="InterPro" id="IPR000326">
    <property type="entry name" value="PAP2/HPO"/>
</dbReference>
<evidence type="ECO:0000256" key="4">
    <source>
        <dbReference type="ARBA" id="ARBA00022801"/>
    </source>
</evidence>
<dbReference type="EMBL" id="BAUU01000034">
    <property type="protein sequence ID" value="GAE32353.1"/>
    <property type="molecule type" value="Genomic_DNA"/>
</dbReference>
<evidence type="ECO:0000256" key="1">
    <source>
        <dbReference type="ARBA" id="ARBA00004651"/>
    </source>
</evidence>
<evidence type="ECO:0000259" key="8">
    <source>
        <dbReference type="SMART" id="SM00014"/>
    </source>
</evidence>
<feature type="transmembrane region" description="Helical" evidence="7">
    <location>
        <begin position="57"/>
        <end position="75"/>
    </location>
</feature>
<evidence type="ECO:0000313" key="10">
    <source>
        <dbReference type="Proteomes" id="UP000018895"/>
    </source>
</evidence>
<feature type="transmembrane region" description="Helical" evidence="7">
    <location>
        <begin position="111"/>
        <end position="139"/>
    </location>
</feature>
<keyword evidence="3 7" id="KW-0812">Transmembrane</keyword>
<sequence>MYRQRLYETDCSFFHFFNQQNYLTSTMKYVTHFGGASFTILFSLSLSIFASGALQRTGWTALLALIVSHTVVSLIKKRVPRNRPYLVLPNVTVVDNPFKDHSFPSGHTTAIFAILVPFMISYPILILPLFLAAVLVGLSRIVLGLHYPSDVLAGATLGTVSAFVSYILMMYLPIM</sequence>
<dbReference type="GO" id="GO:0016787">
    <property type="term" value="F:hydrolase activity"/>
    <property type="evidence" value="ECO:0007669"/>
    <property type="project" value="UniProtKB-KW"/>
</dbReference>
<dbReference type="Proteomes" id="UP000018895">
    <property type="component" value="Unassembled WGS sequence"/>
</dbReference>
<feature type="transmembrane region" description="Helical" evidence="7">
    <location>
        <begin position="151"/>
        <end position="172"/>
    </location>
</feature>
<keyword evidence="2" id="KW-1003">Cell membrane</keyword>
<organism evidence="9 10">
    <name type="scientific">Halalkalibacter hemicellulosilyticusJCM 9152</name>
    <dbReference type="NCBI Taxonomy" id="1236971"/>
    <lineage>
        <taxon>Bacteria</taxon>
        <taxon>Bacillati</taxon>
        <taxon>Bacillota</taxon>
        <taxon>Bacilli</taxon>
        <taxon>Bacillales</taxon>
        <taxon>Bacillaceae</taxon>
        <taxon>Halalkalibacter</taxon>
    </lineage>
</organism>
<reference evidence="9" key="1">
    <citation type="journal article" date="2014" name="Genome Announc.">
        <title>Draft Genome Sequences of Three Alkaliphilic Bacillus Strains, Bacillus wakoensis JCM 9140T, Bacillus akibai JCM 9157T, and Bacillus hemicellulosilyticus JCM 9152T.</title>
        <authorList>
            <person name="Yuki M."/>
            <person name="Oshima K."/>
            <person name="Suda W."/>
            <person name="Oshida Y."/>
            <person name="Kitamura K."/>
            <person name="Iida T."/>
            <person name="Hattori M."/>
            <person name="Ohkuma M."/>
        </authorList>
    </citation>
    <scope>NUCLEOTIDE SEQUENCE [LARGE SCALE GENOMIC DNA]</scope>
    <source>
        <strain evidence="9">JCM 9152</strain>
    </source>
</reference>
<dbReference type="PANTHER" id="PTHR14969:SF62">
    <property type="entry name" value="DECAPRENYLPHOSPHORYL-5-PHOSPHORIBOSE PHOSPHATASE RV3807C-RELATED"/>
    <property type="match status" value="1"/>
</dbReference>
<evidence type="ECO:0000256" key="2">
    <source>
        <dbReference type="ARBA" id="ARBA00022475"/>
    </source>
</evidence>
<comment type="subcellular location">
    <subcellularLocation>
        <location evidence="1">Cell membrane</location>
        <topology evidence="1">Multi-pass membrane protein</topology>
    </subcellularLocation>
</comment>
<gene>
    <name evidence="9" type="ORF">JCM9152_3886</name>
</gene>
<dbReference type="GO" id="GO:0005886">
    <property type="term" value="C:plasma membrane"/>
    <property type="evidence" value="ECO:0007669"/>
    <property type="project" value="UniProtKB-SubCell"/>
</dbReference>
<feature type="domain" description="Phosphatidic acid phosphatase type 2/haloperoxidase" evidence="8">
    <location>
        <begin position="57"/>
        <end position="166"/>
    </location>
</feature>
<dbReference type="SMART" id="SM00014">
    <property type="entry name" value="acidPPc"/>
    <property type="match status" value="1"/>
</dbReference>
<keyword evidence="4" id="KW-0378">Hydrolase</keyword>
<evidence type="ECO:0000256" key="5">
    <source>
        <dbReference type="ARBA" id="ARBA00022989"/>
    </source>
</evidence>
<evidence type="ECO:0000256" key="7">
    <source>
        <dbReference type="SAM" id="Phobius"/>
    </source>
</evidence>
<protein>
    <recommendedName>
        <fullName evidence="8">Phosphatidic acid phosphatase type 2/haloperoxidase domain-containing protein</fullName>
    </recommendedName>
</protein>
<proteinExistence type="predicted"/>
<evidence type="ECO:0000313" key="9">
    <source>
        <dbReference type="EMBL" id="GAE32353.1"/>
    </source>
</evidence>
<dbReference type="PANTHER" id="PTHR14969">
    <property type="entry name" value="SPHINGOSINE-1-PHOSPHATE PHOSPHOHYDROLASE"/>
    <property type="match status" value="1"/>
</dbReference>
<evidence type="ECO:0000256" key="6">
    <source>
        <dbReference type="ARBA" id="ARBA00023136"/>
    </source>
</evidence>
<keyword evidence="6 7" id="KW-0472">Membrane</keyword>
<keyword evidence="10" id="KW-1185">Reference proteome</keyword>
<dbReference type="STRING" id="1236971.JCM9152_3886"/>
<name>W4QL36_9BACI</name>
<dbReference type="Gene3D" id="1.20.144.10">
    <property type="entry name" value="Phosphatidic acid phosphatase type 2/haloperoxidase"/>
    <property type="match status" value="2"/>
</dbReference>
<dbReference type="RefSeq" id="WP_035346658.1">
    <property type="nucleotide sequence ID" value="NZ_BAUU01000034.1"/>
</dbReference>
<dbReference type="SUPFAM" id="SSF48317">
    <property type="entry name" value="Acid phosphatase/Vanadium-dependent haloperoxidase"/>
    <property type="match status" value="1"/>
</dbReference>